<accession>A0A0X8FA99</accession>
<evidence type="ECO:0000313" key="4">
    <source>
        <dbReference type="Proteomes" id="UP000069912"/>
    </source>
</evidence>
<gene>
    <name evidence="2" type="ORF">AWM72_02205</name>
    <name evidence="3" type="ORF">CYJ28_06890</name>
</gene>
<sequence>MRILLILTSLFIIQFLLNKLALHLSFGSNTKNSQQIKYCSRFYMIWLLSLILFIIIDQYLLPIALFGWIIPKYLKSISFDLEDLYVFITVYIITFVPQYVFIKQIIRNTFLLNHTHQFLTIIISSISIIILLLIPYFIIVPLLAIALYGVA</sequence>
<evidence type="ECO:0000256" key="1">
    <source>
        <dbReference type="SAM" id="Phobius"/>
    </source>
</evidence>
<evidence type="ECO:0000313" key="2">
    <source>
        <dbReference type="EMBL" id="AMB93648.1"/>
    </source>
</evidence>
<name>A0A0X8FA99_9LACT</name>
<dbReference type="EMBL" id="CP014160">
    <property type="protein sequence ID" value="AMB93648.1"/>
    <property type="molecule type" value="Genomic_DNA"/>
</dbReference>
<dbReference type="Proteomes" id="UP000234239">
    <property type="component" value="Unassembled WGS sequence"/>
</dbReference>
<dbReference type="KEGG" id="asan:AWM72_02205"/>
<evidence type="ECO:0000313" key="5">
    <source>
        <dbReference type="Proteomes" id="UP000234239"/>
    </source>
</evidence>
<feature type="transmembrane region" description="Helical" evidence="1">
    <location>
        <begin position="121"/>
        <end position="150"/>
    </location>
</feature>
<protein>
    <submittedName>
        <fullName evidence="2">Uncharacterized protein</fullName>
    </submittedName>
</protein>
<dbReference type="AlphaFoldDB" id="A0A0X8FA99"/>
<reference evidence="3 5" key="3">
    <citation type="submission" date="2017-12" db="EMBL/GenBank/DDBJ databases">
        <title>Phylogenetic diversity of female urinary microbiome.</title>
        <authorList>
            <person name="Thomas-White K."/>
            <person name="Wolfe A.J."/>
        </authorList>
    </citation>
    <scope>NUCLEOTIDE SEQUENCE [LARGE SCALE GENOMIC DNA]</scope>
    <source>
        <strain evidence="3 5">UMB0139</strain>
    </source>
</reference>
<dbReference type="EMBL" id="PKGY01000003">
    <property type="protein sequence ID" value="PKZ21623.1"/>
    <property type="molecule type" value="Genomic_DNA"/>
</dbReference>
<keyword evidence="1" id="KW-0472">Membrane</keyword>
<dbReference type="Proteomes" id="UP000069912">
    <property type="component" value="Chromosome"/>
</dbReference>
<proteinExistence type="predicted"/>
<reference evidence="2 4" key="1">
    <citation type="journal article" date="2016" name="Genome Announc.">
        <title>Complete Genome Sequences of Aerococcus christensenii CCUG 28831T, Aerococcus sanguinicola CCUG 43001T, Aerococcus urinae CCUG 36881T, Aerococcus urinaeequi CCUG 28094T, Aerococcus urinaehominis CCUG 42038 BT, and Aerococcus viridans CCUG 4311T.</title>
        <authorList>
            <person name="Carkaci D."/>
            <person name="Dargis R."/>
            <person name="Nielsen X.C."/>
            <person name="Skovgaard O."/>
            <person name="Fuursted K."/>
            <person name="Christensen J.J."/>
        </authorList>
    </citation>
    <scope>NUCLEOTIDE SEQUENCE [LARGE SCALE GENOMIC DNA]</scope>
    <source>
        <strain evidence="2 4">CCUG43001</strain>
    </source>
</reference>
<feature type="transmembrane region" description="Helical" evidence="1">
    <location>
        <begin position="83"/>
        <end position="101"/>
    </location>
</feature>
<keyword evidence="4" id="KW-1185">Reference proteome</keyword>
<keyword evidence="1" id="KW-1133">Transmembrane helix</keyword>
<organism evidence="2 4">
    <name type="scientific">Aerococcus sanguinicola</name>
    <dbReference type="NCBI Taxonomy" id="119206"/>
    <lineage>
        <taxon>Bacteria</taxon>
        <taxon>Bacillati</taxon>
        <taxon>Bacillota</taxon>
        <taxon>Bacilli</taxon>
        <taxon>Lactobacillales</taxon>
        <taxon>Aerococcaceae</taxon>
        <taxon>Aerococcus</taxon>
    </lineage>
</organism>
<reference evidence="4" key="2">
    <citation type="submission" date="2016-01" db="EMBL/GenBank/DDBJ databases">
        <title>Six Aerococcus type strain genome sequencing and assembly using PacBio and Illumina Hiseq.</title>
        <authorList>
            <person name="Carkaci D."/>
            <person name="Dargis R."/>
            <person name="Nielsen X.C."/>
            <person name="Skovgaard O."/>
            <person name="Fuursted K."/>
            <person name="Christensen J.J."/>
        </authorList>
    </citation>
    <scope>NUCLEOTIDE SEQUENCE [LARGE SCALE GENOMIC DNA]</scope>
    <source>
        <strain evidence="4">CCUG43001</strain>
    </source>
</reference>
<keyword evidence="1" id="KW-0812">Transmembrane</keyword>
<feature type="transmembrane region" description="Helical" evidence="1">
    <location>
        <begin position="43"/>
        <end position="71"/>
    </location>
</feature>
<evidence type="ECO:0000313" key="3">
    <source>
        <dbReference type="EMBL" id="PKZ21623.1"/>
    </source>
</evidence>